<keyword evidence="3" id="KW-1185">Reference proteome</keyword>
<feature type="transmembrane region" description="Helical" evidence="1">
    <location>
        <begin position="61"/>
        <end position="79"/>
    </location>
</feature>
<dbReference type="EMBL" id="PQXJ01000263">
    <property type="protein sequence ID" value="TGO54591.1"/>
    <property type="molecule type" value="Genomic_DNA"/>
</dbReference>
<evidence type="ECO:0000313" key="3">
    <source>
        <dbReference type="Proteomes" id="UP000297452"/>
    </source>
</evidence>
<keyword evidence="1" id="KW-0812">Transmembrane</keyword>
<name>A0A4Z1HZL6_9HELO</name>
<reference evidence="2 3" key="1">
    <citation type="submission" date="2017-12" db="EMBL/GenBank/DDBJ databases">
        <title>Comparative genomics of Botrytis spp.</title>
        <authorList>
            <person name="Valero-Jimenez C.A."/>
            <person name="Tapia P."/>
            <person name="Veloso J."/>
            <person name="Silva-Moreno E."/>
            <person name="Staats M."/>
            <person name="Valdes J.H."/>
            <person name="Van Kan J.A.L."/>
        </authorList>
    </citation>
    <scope>NUCLEOTIDE SEQUENCE [LARGE SCALE GENOMIC DNA]</scope>
    <source>
        <strain evidence="2 3">MUCL2120</strain>
    </source>
</reference>
<accession>A0A4Z1HZL6</accession>
<organism evidence="2 3">
    <name type="scientific">Botryotinia narcissicola</name>
    <dbReference type="NCBI Taxonomy" id="278944"/>
    <lineage>
        <taxon>Eukaryota</taxon>
        <taxon>Fungi</taxon>
        <taxon>Dikarya</taxon>
        <taxon>Ascomycota</taxon>
        <taxon>Pezizomycotina</taxon>
        <taxon>Leotiomycetes</taxon>
        <taxon>Helotiales</taxon>
        <taxon>Sclerotiniaceae</taxon>
        <taxon>Botryotinia</taxon>
    </lineage>
</organism>
<dbReference type="STRING" id="278944.A0A4Z1HZL6"/>
<keyword evidence="1" id="KW-0472">Membrane</keyword>
<gene>
    <name evidence="2" type="ORF">BOTNAR_0263g00020</name>
</gene>
<protein>
    <submittedName>
        <fullName evidence="2">Uncharacterized protein</fullName>
    </submittedName>
</protein>
<dbReference type="AlphaFoldDB" id="A0A4Z1HZL6"/>
<evidence type="ECO:0000313" key="2">
    <source>
        <dbReference type="EMBL" id="TGO54591.1"/>
    </source>
</evidence>
<keyword evidence="1" id="KW-1133">Transmembrane helix</keyword>
<dbReference type="OrthoDB" id="3555635at2759"/>
<dbReference type="Proteomes" id="UP000297452">
    <property type="component" value="Unassembled WGS sequence"/>
</dbReference>
<sequence length="142" mass="15935">MVRMSPTYYGTANLIKSIYTTGMYQQPNITSYESNGTSTHIETAESSSVNTVHTTPTMTKLALIFVMILATSAFIWYRYNKIWVAAYRRYKKAKEEKKAMQAKEATELDKAIEESRTSTSKSKDSAPVICISVSVSTFDTSI</sequence>
<evidence type="ECO:0000256" key="1">
    <source>
        <dbReference type="SAM" id="Phobius"/>
    </source>
</evidence>
<proteinExistence type="predicted"/>
<comment type="caution">
    <text evidence="2">The sequence shown here is derived from an EMBL/GenBank/DDBJ whole genome shotgun (WGS) entry which is preliminary data.</text>
</comment>